<feature type="domain" description="Helicase-associated" evidence="1">
    <location>
        <begin position="610"/>
        <end position="670"/>
    </location>
</feature>
<dbReference type="InterPro" id="IPR005114">
    <property type="entry name" value="Helicase_assoc"/>
</dbReference>
<dbReference type="PANTHER" id="PTHR33418">
    <property type="entry name" value="HELICASE-ASSOCIATED"/>
    <property type="match status" value="1"/>
</dbReference>
<gene>
    <name evidence="2" type="ORF">Gasu_37000</name>
</gene>
<keyword evidence="3" id="KW-1185">Reference proteome</keyword>
<dbReference type="PANTHER" id="PTHR33418:SF1">
    <property type="entry name" value="HELICASE-ASSOCIATED DOMAIN-CONTAINING PROTEIN"/>
    <property type="match status" value="1"/>
</dbReference>
<dbReference type="Gene3D" id="6.10.140.530">
    <property type="match status" value="4"/>
</dbReference>
<sequence>MHRTDCLAGCCLFPRQLRKHNSIIALPPRHKFLFAWHYRAITSSTVTTKIPSKRQTVSKEALQQTKAWQIPLFRVLLTEQHSKRELLWLHNFSVVYDLFLSNHSLKRQDATEQQVAYLDWLSKQRYFLRQGILAPEKKELLSHLKLLPTWRRGRKPERIQQHKTSYLRKDFQIDVQWNNLSDQQILKKWEEFKRNPRNKTWATNWKRLYRYKRMYGHIDLDKENCKDRKLLNWLRRQHRAIREEKLDEERLTLLAMLGDDPAVLVMKRKEDYQKALDTPLDCEPKKASTKWTDREIFIWIIHFLQLLEFHTIYGHVSVSKENGKPSLDLVEWTMEQSVCILKGDISFYQAKLLYNIGFQVTDIKGYPKKFPKLVLSSEFEISSEAVAWLDQLQELIEYPQKVIALESTIESIDASWLSMFRKWIAYKLQSNETFNQDLEKWTQQQCDLFRCNQLTDRKKLALEIVGFEFYPSQEESWEKMFERYEAFIKWNGKAQVPRIPKYRDLYDWCIRQRHSFRKGKLSQERYSRLTKLGMVWDDRGDRWNRKFLELVEFQRKYGHLEVEKGVRNDTFRPLYNWVIKQRFLYRYGLLDEERVCRLKGIGFDFKETQNEWKFRIKELVAYKAIYGNCDVPPDYEMNPGLANWVQKIREEWRRGKMSIAKYRELLGLGFRFVNSSSVTSTALEKD</sequence>
<dbReference type="KEGG" id="gsl:Gasu_37000"/>
<dbReference type="AlphaFoldDB" id="M2XZ00"/>
<evidence type="ECO:0000259" key="1">
    <source>
        <dbReference type="Pfam" id="PF03457"/>
    </source>
</evidence>
<dbReference type="Pfam" id="PF03457">
    <property type="entry name" value="HA"/>
    <property type="match status" value="3"/>
</dbReference>
<proteinExistence type="predicted"/>
<keyword evidence="2" id="KW-0347">Helicase</keyword>
<keyword evidence="2" id="KW-0378">Hydrolase</keyword>
<dbReference type="OrthoDB" id="45515at2759"/>
<keyword evidence="2" id="KW-0067">ATP-binding</keyword>
<keyword evidence="2" id="KW-0547">Nucleotide-binding</keyword>
<feature type="domain" description="Helicase-associated" evidence="1">
    <location>
        <begin position="541"/>
        <end position="603"/>
    </location>
</feature>
<dbReference type="Gramene" id="EME28809">
    <property type="protein sequence ID" value="EME28809"/>
    <property type="gene ID" value="Gasu_37000"/>
</dbReference>
<dbReference type="EMBL" id="KB454515">
    <property type="protein sequence ID" value="EME28809.1"/>
    <property type="molecule type" value="Genomic_DNA"/>
</dbReference>
<dbReference type="GeneID" id="17087656"/>
<dbReference type="GO" id="GO:0004386">
    <property type="term" value="F:helicase activity"/>
    <property type="evidence" value="ECO:0007669"/>
    <property type="project" value="UniProtKB-KW"/>
</dbReference>
<dbReference type="Proteomes" id="UP000030680">
    <property type="component" value="Unassembled WGS sequence"/>
</dbReference>
<organism evidence="2 3">
    <name type="scientific">Galdieria sulphuraria</name>
    <name type="common">Red alga</name>
    <dbReference type="NCBI Taxonomy" id="130081"/>
    <lineage>
        <taxon>Eukaryota</taxon>
        <taxon>Rhodophyta</taxon>
        <taxon>Bangiophyceae</taxon>
        <taxon>Galdieriales</taxon>
        <taxon>Galdieriaceae</taxon>
        <taxon>Galdieria</taxon>
    </lineage>
</organism>
<accession>M2XZ00</accession>
<evidence type="ECO:0000313" key="2">
    <source>
        <dbReference type="EMBL" id="EME28809.1"/>
    </source>
</evidence>
<evidence type="ECO:0000313" key="3">
    <source>
        <dbReference type="Proteomes" id="UP000030680"/>
    </source>
</evidence>
<feature type="domain" description="Helicase-associated" evidence="1">
    <location>
        <begin position="473"/>
        <end position="534"/>
    </location>
</feature>
<reference evidence="3" key="1">
    <citation type="journal article" date="2013" name="Science">
        <title>Gene transfer from bacteria and archaea facilitated evolution of an extremophilic eukaryote.</title>
        <authorList>
            <person name="Schonknecht G."/>
            <person name="Chen W.H."/>
            <person name="Ternes C.M."/>
            <person name="Barbier G.G."/>
            <person name="Shrestha R.P."/>
            <person name="Stanke M."/>
            <person name="Brautigam A."/>
            <person name="Baker B.J."/>
            <person name="Banfield J.F."/>
            <person name="Garavito R.M."/>
            <person name="Carr K."/>
            <person name="Wilkerson C."/>
            <person name="Rensing S.A."/>
            <person name="Gagneul D."/>
            <person name="Dickenson N.E."/>
            <person name="Oesterhelt C."/>
            <person name="Lercher M.J."/>
            <person name="Weber A.P."/>
        </authorList>
    </citation>
    <scope>NUCLEOTIDE SEQUENCE [LARGE SCALE GENOMIC DNA]</scope>
    <source>
        <strain evidence="3">074W</strain>
    </source>
</reference>
<protein>
    <submittedName>
        <fullName evidence="2">Helicase</fullName>
    </submittedName>
</protein>
<dbReference type="RefSeq" id="XP_005705329.1">
    <property type="nucleotide sequence ID" value="XM_005705272.1"/>
</dbReference>
<name>M2XZ00_GALSU</name>